<dbReference type="EMBL" id="BAAAMU010000011">
    <property type="protein sequence ID" value="GAA1624497.1"/>
    <property type="molecule type" value="Genomic_DNA"/>
</dbReference>
<organism evidence="3 4">
    <name type="scientific">Nonomuraea maheshkhaliensis</name>
    <dbReference type="NCBI Taxonomy" id="419590"/>
    <lineage>
        <taxon>Bacteria</taxon>
        <taxon>Bacillati</taxon>
        <taxon>Actinomycetota</taxon>
        <taxon>Actinomycetes</taxon>
        <taxon>Streptosporangiales</taxon>
        <taxon>Streptosporangiaceae</taxon>
        <taxon>Nonomuraea</taxon>
    </lineage>
</organism>
<protein>
    <recommendedName>
        <fullName evidence="2">Transposase IS204/IS1001/IS1096/IS1165 zinc-finger domain-containing protein</fullName>
    </recommendedName>
</protein>
<gene>
    <name evidence="3" type="ORF">GCM10009733_021480</name>
</gene>
<dbReference type="InterPro" id="IPR029261">
    <property type="entry name" value="Transposase_Znf"/>
</dbReference>
<name>A0ABN2F034_9ACTN</name>
<sequence length="100" mass="10773">MRVHSRYERCLADLPVAGREVLLQVRMRRFFCDNTACAKRTFAEQVPGLISRHGRRAGMPAGDAADRGAGSGRSSRYPSYRALGLCGGSLYAVAAAAELA</sequence>
<evidence type="ECO:0000259" key="2">
    <source>
        <dbReference type="Pfam" id="PF14690"/>
    </source>
</evidence>
<dbReference type="Proteomes" id="UP001500064">
    <property type="component" value="Unassembled WGS sequence"/>
</dbReference>
<evidence type="ECO:0000256" key="1">
    <source>
        <dbReference type="SAM" id="MobiDB-lite"/>
    </source>
</evidence>
<keyword evidence="4" id="KW-1185">Reference proteome</keyword>
<feature type="domain" description="Transposase IS204/IS1001/IS1096/IS1165 zinc-finger" evidence="2">
    <location>
        <begin position="2"/>
        <end position="34"/>
    </location>
</feature>
<evidence type="ECO:0000313" key="3">
    <source>
        <dbReference type="EMBL" id="GAA1624497.1"/>
    </source>
</evidence>
<dbReference type="Pfam" id="PF14690">
    <property type="entry name" value="Zn_ribbon_ISL3"/>
    <property type="match status" value="1"/>
</dbReference>
<accession>A0ABN2F034</accession>
<evidence type="ECO:0000313" key="4">
    <source>
        <dbReference type="Proteomes" id="UP001500064"/>
    </source>
</evidence>
<proteinExistence type="predicted"/>
<comment type="caution">
    <text evidence="3">The sequence shown here is derived from an EMBL/GenBank/DDBJ whole genome shotgun (WGS) entry which is preliminary data.</text>
</comment>
<reference evidence="3 4" key="1">
    <citation type="journal article" date="2019" name="Int. J. Syst. Evol. Microbiol.">
        <title>The Global Catalogue of Microorganisms (GCM) 10K type strain sequencing project: providing services to taxonomists for standard genome sequencing and annotation.</title>
        <authorList>
            <consortium name="The Broad Institute Genomics Platform"/>
            <consortium name="The Broad Institute Genome Sequencing Center for Infectious Disease"/>
            <person name="Wu L."/>
            <person name="Ma J."/>
        </authorList>
    </citation>
    <scope>NUCLEOTIDE SEQUENCE [LARGE SCALE GENOMIC DNA]</scope>
    <source>
        <strain evidence="3 4">JCM 13929</strain>
    </source>
</reference>
<feature type="region of interest" description="Disordered" evidence="1">
    <location>
        <begin position="53"/>
        <end position="76"/>
    </location>
</feature>